<name>A0AAD7B355_9AGAR</name>
<organism evidence="1 2">
    <name type="scientific">Roridomyces roridus</name>
    <dbReference type="NCBI Taxonomy" id="1738132"/>
    <lineage>
        <taxon>Eukaryota</taxon>
        <taxon>Fungi</taxon>
        <taxon>Dikarya</taxon>
        <taxon>Basidiomycota</taxon>
        <taxon>Agaricomycotina</taxon>
        <taxon>Agaricomycetes</taxon>
        <taxon>Agaricomycetidae</taxon>
        <taxon>Agaricales</taxon>
        <taxon>Marasmiineae</taxon>
        <taxon>Mycenaceae</taxon>
        <taxon>Roridomyces</taxon>
    </lineage>
</organism>
<dbReference type="EMBL" id="JARKIF010000045">
    <property type="protein sequence ID" value="KAJ7608456.1"/>
    <property type="molecule type" value="Genomic_DNA"/>
</dbReference>
<dbReference type="Gene3D" id="3.80.10.10">
    <property type="entry name" value="Ribonuclease Inhibitor"/>
    <property type="match status" value="1"/>
</dbReference>
<reference evidence="1" key="1">
    <citation type="submission" date="2023-03" db="EMBL/GenBank/DDBJ databases">
        <title>Massive genome expansion in bonnet fungi (Mycena s.s.) driven by repeated elements and novel gene families across ecological guilds.</title>
        <authorList>
            <consortium name="Lawrence Berkeley National Laboratory"/>
            <person name="Harder C.B."/>
            <person name="Miyauchi S."/>
            <person name="Viragh M."/>
            <person name="Kuo A."/>
            <person name="Thoen E."/>
            <person name="Andreopoulos B."/>
            <person name="Lu D."/>
            <person name="Skrede I."/>
            <person name="Drula E."/>
            <person name="Henrissat B."/>
            <person name="Morin E."/>
            <person name="Kohler A."/>
            <person name="Barry K."/>
            <person name="LaButti K."/>
            <person name="Morin E."/>
            <person name="Salamov A."/>
            <person name="Lipzen A."/>
            <person name="Mereny Z."/>
            <person name="Hegedus B."/>
            <person name="Baldrian P."/>
            <person name="Stursova M."/>
            <person name="Weitz H."/>
            <person name="Taylor A."/>
            <person name="Grigoriev I.V."/>
            <person name="Nagy L.G."/>
            <person name="Martin F."/>
            <person name="Kauserud H."/>
        </authorList>
    </citation>
    <scope>NUCLEOTIDE SEQUENCE</scope>
    <source>
        <strain evidence="1">9284</strain>
    </source>
</reference>
<keyword evidence="2" id="KW-1185">Reference proteome</keyword>
<sequence length="452" mass="51128">MSHSVTQNSAFPLLRLPNEIVVEITLAARPPERELPSPTPELPVEWSLSHVCRQLRQAVTSAATAWTWVEMDLSRRGSIQRAELYFQRSGSCKPRVTLRSPVEADALDAFSPHLQRVSHLIVVYGMTRAFAEIMESIEGVALPNLVHLQIDNRTGEFSSLDLSTIHAPNLVFLRMIGCTQDLPASPLHWARSLTHFELRRYTKDNYDKDKNLALFLGEAKHLHSVTHLYIEWDPDELLDPDGEVIDTDTYKHLRLEYDGTSHDTAVDILIRFCLRNLETLVFHGSHGPQISTLFAWVDPMDWCGPAEEKLDPRLYYPSLTSLVFHNSTALECTDGQGGGYEHIRAPPIARFPSLTSLALVNQCCTAPILLDILGPGSQPWPLLDTVFVWPPDVDTEVVYTALQDIVDWKRSNQQTVPTFRLPAELYDRPYWTANNVQVELVSRPSDAYSANW</sequence>
<evidence type="ECO:0000313" key="2">
    <source>
        <dbReference type="Proteomes" id="UP001221142"/>
    </source>
</evidence>
<dbReference type="InterPro" id="IPR032675">
    <property type="entry name" value="LRR_dom_sf"/>
</dbReference>
<proteinExistence type="predicted"/>
<accession>A0AAD7B355</accession>
<gene>
    <name evidence="1" type="ORF">FB45DRAFT_1129814</name>
</gene>
<comment type="caution">
    <text evidence="1">The sequence shown here is derived from an EMBL/GenBank/DDBJ whole genome shotgun (WGS) entry which is preliminary data.</text>
</comment>
<protein>
    <submittedName>
        <fullName evidence="1">Uncharacterized protein</fullName>
    </submittedName>
</protein>
<evidence type="ECO:0000313" key="1">
    <source>
        <dbReference type="EMBL" id="KAJ7608456.1"/>
    </source>
</evidence>
<dbReference type="Proteomes" id="UP001221142">
    <property type="component" value="Unassembled WGS sequence"/>
</dbReference>
<dbReference type="AlphaFoldDB" id="A0AAD7B355"/>